<feature type="compositionally biased region" description="Basic and acidic residues" evidence="9">
    <location>
        <begin position="178"/>
        <end position="187"/>
    </location>
</feature>
<dbReference type="EC" id="2.1.1.-" evidence="8"/>
<organism evidence="11 12">
    <name type="scientific">Anaerovibrio lipolyticus DSM 3074</name>
    <dbReference type="NCBI Taxonomy" id="1120997"/>
    <lineage>
        <taxon>Bacteria</taxon>
        <taxon>Bacillati</taxon>
        <taxon>Bacillota</taxon>
        <taxon>Negativicutes</taxon>
        <taxon>Selenomonadales</taxon>
        <taxon>Selenomonadaceae</taxon>
        <taxon>Anaerovibrio</taxon>
    </lineage>
</organism>
<evidence type="ECO:0000256" key="8">
    <source>
        <dbReference type="RuleBase" id="RU362026"/>
    </source>
</evidence>
<dbReference type="GO" id="GO:0015667">
    <property type="term" value="F:site-specific DNA-methyltransferase (cytosine-N4-specific) activity"/>
    <property type="evidence" value="ECO:0007669"/>
    <property type="project" value="UniProtKB-EC"/>
</dbReference>
<accession>A0A1M6CYC9</accession>
<evidence type="ECO:0000256" key="1">
    <source>
        <dbReference type="ARBA" id="ARBA00010203"/>
    </source>
</evidence>
<evidence type="ECO:0000256" key="3">
    <source>
        <dbReference type="ARBA" id="ARBA00022679"/>
    </source>
</evidence>
<dbReference type="GO" id="GO:0003677">
    <property type="term" value="F:DNA binding"/>
    <property type="evidence" value="ECO:0007669"/>
    <property type="project" value="UniProtKB-KW"/>
</dbReference>
<evidence type="ECO:0000313" key="12">
    <source>
        <dbReference type="Proteomes" id="UP000191240"/>
    </source>
</evidence>
<evidence type="ECO:0000256" key="7">
    <source>
        <dbReference type="ARBA" id="ARBA00049120"/>
    </source>
</evidence>
<dbReference type="Gene3D" id="3.40.50.150">
    <property type="entry name" value="Vaccinia Virus protein VP39"/>
    <property type="match status" value="1"/>
</dbReference>
<feature type="domain" description="DNA methylase N-4/N-6" evidence="10">
    <location>
        <begin position="21"/>
        <end position="279"/>
    </location>
</feature>
<dbReference type="PRINTS" id="PR00508">
    <property type="entry name" value="S21N4MTFRASE"/>
</dbReference>
<dbReference type="EMBL" id="FQYW01000009">
    <property type="protein sequence ID" value="SHI65814.1"/>
    <property type="molecule type" value="Genomic_DNA"/>
</dbReference>
<dbReference type="Proteomes" id="UP000191240">
    <property type="component" value="Unassembled WGS sequence"/>
</dbReference>
<keyword evidence="3" id="KW-0808">Transferase</keyword>
<evidence type="ECO:0000256" key="9">
    <source>
        <dbReference type="SAM" id="MobiDB-lite"/>
    </source>
</evidence>
<protein>
    <recommendedName>
        <fullName evidence="8">Methyltransferase</fullName>
        <ecNumber evidence="8">2.1.1.-</ecNumber>
    </recommendedName>
</protein>
<keyword evidence="4" id="KW-0949">S-adenosyl-L-methionine</keyword>
<evidence type="ECO:0000259" key="10">
    <source>
        <dbReference type="Pfam" id="PF01555"/>
    </source>
</evidence>
<sequence>MDQFICGECLEEMKKLPDNSIDFIFTSPPYADQIKDYGTTGIKIKPDQFDDWFIPRAKEMFRILKPHGSFVLNINDKLDGKYQSIFVFKLVIMLVEQVGFHLVRDYIWYNPATPPNVFSRGTMGRTKKSHEYCLWFSKSEKWTFNMDAIRKPYSDKMLELFQATPKGDRNANSRPSRHNFDLSHPWKDNGGADPGSVISISNTSSNDTFHRLCKQFGIGHPARFPQALVEFFLKAGTNEGDIVLDPFGGSGTTAVVAKRLGRKFKYIEINPDYHDMAKKWFEVEFSTEKVYTRNMKRFCDEILPICRWNLLPFGFLYDLYEAWFPTVGLYEKPQTKKSFVERITSFLKDDANWTVEDRYLIVDEDNMPMPEPLIAQYNLKNWMNKDYEGDDPAFICSPVVRTKYKGIYRND</sequence>
<keyword evidence="6" id="KW-0238">DNA-binding</keyword>
<dbReference type="SUPFAM" id="SSF53335">
    <property type="entry name" value="S-adenosyl-L-methionine-dependent methyltransferases"/>
    <property type="match status" value="1"/>
</dbReference>
<dbReference type="PANTHER" id="PTHR13370:SF3">
    <property type="entry name" value="TRNA (GUANINE(10)-N2)-METHYLTRANSFERASE HOMOLOG"/>
    <property type="match status" value="1"/>
</dbReference>
<keyword evidence="5" id="KW-0680">Restriction system</keyword>
<dbReference type="GO" id="GO:0005737">
    <property type="term" value="C:cytoplasm"/>
    <property type="evidence" value="ECO:0007669"/>
    <property type="project" value="TreeGrafter"/>
</dbReference>
<dbReference type="PANTHER" id="PTHR13370">
    <property type="entry name" value="RNA METHYLASE-RELATED"/>
    <property type="match status" value="1"/>
</dbReference>
<keyword evidence="2 11" id="KW-0489">Methyltransferase</keyword>
<dbReference type="InterPro" id="IPR017985">
    <property type="entry name" value="MeTrfase_CN4_CS"/>
</dbReference>
<comment type="similarity">
    <text evidence="1">Belongs to the N(4)/N(6)-methyltransferase family. N(4) subfamily.</text>
</comment>
<dbReference type="InterPro" id="IPR001091">
    <property type="entry name" value="RM_Methyltransferase"/>
</dbReference>
<dbReference type="GO" id="GO:0032259">
    <property type="term" value="P:methylation"/>
    <property type="evidence" value="ECO:0007669"/>
    <property type="project" value="UniProtKB-KW"/>
</dbReference>
<feature type="region of interest" description="Disordered" evidence="9">
    <location>
        <begin position="164"/>
        <end position="199"/>
    </location>
</feature>
<gene>
    <name evidence="11" type="ORF">SAMN02745671_01276</name>
</gene>
<dbReference type="Pfam" id="PF01555">
    <property type="entry name" value="N6_N4_Mtase"/>
    <property type="match status" value="1"/>
</dbReference>
<dbReference type="AlphaFoldDB" id="A0A1M6CYC9"/>
<evidence type="ECO:0000256" key="6">
    <source>
        <dbReference type="ARBA" id="ARBA00023125"/>
    </source>
</evidence>
<comment type="catalytic activity">
    <reaction evidence="7">
        <text>a 2'-deoxycytidine in DNA + S-adenosyl-L-methionine = an N(4)-methyl-2'-deoxycytidine in DNA + S-adenosyl-L-homocysteine + H(+)</text>
        <dbReference type="Rhea" id="RHEA:16857"/>
        <dbReference type="Rhea" id="RHEA-COMP:11369"/>
        <dbReference type="Rhea" id="RHEA-COMP:13674"/>
        <dbReference type="ChEBI" id="CHEBI:15378"/>
        <dbReference type="ChEBI" id="CHEBI:57856"/>
        <dbReference type="ChEBI" id="CHEBI:59789"/>
        <dbReference type="ChEBI" id="CHEBI:85452"/>
        <dbReference type="ChEBI" id="CHEBI:137933"/>
        <dbReference type="EC" id="2.1.1.113"/>
    </reaction>
</comment>
<dbReference type="PROSITE" id="PS00093">
    <property type="entry name" value="N4_MTASE"/>
    <property type="match status" value="1"/>
</dbReference>
<evidence type="ECO:0000256" key="4">
    <source>
        <dbReference type="ARBA" id="ARBA00022691"/>
    </source>
</evidence>
<dbReference type="InterPro" id="IPR029063">
    <property type="entry name" value="SAM-dependent_MTases_sf"/>
</dbReference>
<reference evidence="11 12" key="1">
    <citation type="submission" date="2016-11" db="EMBL/GenBank/DDBJ databases">
        <authorList>
            <person name="Jaros S."/>
            <person name="Januszkiewicz K."/>
            <person name="Wedrychowicz H."/>
        </authorList>
    </citation>
    <scope>NUCLEOTIDE SEQUENCE [LARGE SCALE GENOMIC DNA]</scope>
    <source>
        <strain evidence="11 12">DSM 3074</strain>
    </source>
</reference>
<dbReference type="RefSeq" id="WP_052212124.1">
    <property type="nucleotide sequence ID" value="NZ_FQYW01000009.1"/>
</dbReference>
<dbReference type="GO" id="GO:0008170">
    <property type="term" value="F:N-methyltransferase activity"/>
    <property type="evidence" value="ECO:0007669"/>
    <property type="project" value="InterPro"/>
</dbReference>
<dbReference type="InterPro" id="IPR002941">
    <property type="entry name" value="DNA_methylase_N4/N6"/>
</dbReference>
<evidence type="ECO:0000313" key="11">
    <source>
        <dbReference type="EMBL" id="SHI65814.1"/>
    </source>
</evidence>
<name>A0A1M6CYC9_9FIRM</name>
<dbReference type="OrthoDB" id="9800801at2"/>
<dbReference type="GO" id="GO:0009307">
    <property type="term" value="P:DNA restriction-modification system"/>
    <property type="evidence" value="ECO:0007669"/>
    <property type="project" value="UniProtKB-KW"/>
</dbReference>
<dbReference type="GO" id="GO:0009007">
    <property type="term" value="F:site-specific DNA-methyltransferase (adenine-specific) activity"/>
    <property type="evidence" value="ECO:0007669"/>
    <property type="project" value="TreeGrafter"/>
</dbReference>
<evidence type="ECO:0000256" key="5">
    <source>
        <dbReference type="ARBA" id="ARBA00022747"/>
    </source>
</evidence>
<evidence type="ECO:0000256" key="2">
    <source>
        <dbReference type="ARBA" id="ARBA00022603"/>
    </source>
</evidence>
<proteinExistence type="inferred from homology"/>